<proteinExistence type="predicted"/>
<accession>A0A5N5E399</accession>
<comment type="caution">
    <text evidence="2">The sequence shown here is derived from an EMBL/GenBank/DDBJ whole genome shotgun (WGS) entry which is preliminary data.</text>
</comment>
<dbReference type="AlphaFoldDB" id="A0A5N5E399"/>
<reference evidence="2 3" key="1">
    <citation type="journal article" date="2017" name="Poromechanics V (2013)">
        <title>Genomic Characterization of the Arsenic-Tolerant Actinobacterium, &lt;i&gt;Rhodococcus erythropolis&lt;/i&gt; S43.</title>
        <authorList>
            <person name="Retamal-Morales G."/>
            <person name="Mehnert M."/>
            <person name="Schwabe R."/>
            <person name="Tischler D."/>
            <person name="Schloemann M."/>
            <person name="Levican G.J."/>
        </authorList>
    </citation>
    <scope>NUCLEOTIDE SEQUENCE [LARGE SCALE GENOMIC DNA]</scope>
    <source>
        <strain evidence="2 3">S43</strain>
    </source>
</reference>
<evidence type="ECO:0000313" key="2">
    <source>
        <dbReference type="EMBL" id="KAB2582634.1"/>
    </source>
</evidence>
<evidence type="ECO:0008006" key="4">
    <source>
        <dbReference type="Google" id="ProtNLM"/>
    </source>
</evidence>
<gene>
    <name evidence="2" type="ORF">BS297_24610</name>
</gene>
<organism evidence="2 3">
    <name type="scientific">Rhodococcus erythropolis</name>
    <name type="common">Arthrobacter picolinophilus</name>
    <dbReference type="NCBI Taxonomy" id="1833"/>
    <lineage>
        <taxon>Bacteria</taxon>
        <taxon>Bacillati</taxon>
        <taxon>Actinomycetota</taxon>
        <taxon>Actinomycetes</taxon>
        <taxon>Mycobacteriales</taxon>
        <taxon>Nocardiaceae</taxon>
        <taxon>Rhodococcus</taxon>
        <taxon>Rhodococcus erythropolis group</taxon>
    </lineage>
</organism>
<protein>
    <recommendedName>
        <fullName evidence="4">Diacylglycerol O-acyltransferase</fullName>
    </recommendedName>
</protein>
<name>A0A5N5E399_RHOER</name>
<sequence>MTGENGTDVGGGKSTTMCPWLRRNQFMKTASLARLSAADAFLLDNACPDIVSVLVFDIDGESPSFDTIRDQIRRNIERMDALPVRLAHDRLKAGFPYRVRSHRRSDSAIVELRSSTTWEEALTELSDLAGCKVDPFTQCVKVHVFRNVESSPTVSGTATLVALQVNHAIVDGRGAARILQELLDGGGSSSVRARPLDRDPSWMHTAMAVVGVPGRLARTYWRLFRLPREAAHDSRDNRPEQSSHSRTGDGPSGIDTVMFDRQDLTPLEMTVTETALTAVAFALPLIEGRSYRGEVPIAAPPGLNPRTVNNLVNVVVELPDSTGTPSAAAFRIRELLTAEIETARNIAARARLSVIDGAPAFVVRAIAKNAASEHNTSSRDAVDRFKLTSYQAPVSGAHVGGTPPSFAMSIPTLGPSEALTVTFVGFGDVVTTTIAARPGPIDDLPAFLDRLVAAVADLGAADRQHRFRED</sequence>
<dbReference type="Proteomes" id="UP000325576">
    <property type="component" value="Unassembled WGS sequence"/>
</dbReference>
<evidence type="ECO:0000256" key="1">
    <source>
        <dbReference type="SAM" id="MobiDB-lite"/>
    </source>
</evidence>
<evidence type="ECO:0000313" key="3">
    <source>
        <dbReference type="Proteomes" id="UP000325576"/>
    </source>
</evidence>
<feature type="region of interest" description="Disordered" evidence="1">
    <location>
        <begin position="231"/>
        <end position="255"/>
    </location>
</feature>
<dbReference type="SUPFAM" id="SSF52777">
    <property type="entry name" value="CoA-dependent acyltransferases"/>
    <property type="match status" value="1"/>
</dbReference>
<feature type="compositionally biased region" description="Basic and acidic residues" evidence="1">
    <location>
        <begin position="231"/>
        <end position="247"/>
    </location>
</feature>
<dbReference type="EMBL" id="MRBO01000659">
    <property type="protein sequence ID" value="KAB2582634.1"/>
    <property type="molecule type" value="Genomic_DNA"/>
</dbReference>